<gene>
    <name evidence="1" type="ORF">SEVIR_7G075300v2</name>
</gene>
<accession>A0A4U6TMV7</accession>
<reference evidence="1" key="1">
    <citation type="submission" date="2019-03" db="EMBL/GenBank/DDBJ databases">
        <title>WGS assembly of Setaria viridis.</title>
        <authorList>
            <person name="Huang P."/>
            <person name="Jenkins J."/>
            <person name="Grimwood J."/>
            <person name="Barry K."/>
            <person name="Healey A."/>
            <person name="Mamidi S."/>
            <person name="Sreedasyam A."/>
            <person name="Shu S."/>
            <person name="Feldman M."/>
            <person name="Wu J."/>
            <person name="Yu Y."/>
            <person name="Chen C."/>
            <person name="Johnson J."/>
            <person name="Rokhsar D."/>
            <person name="Baxter I."/>
            <person name="Schmutz J."/>
            <person name="Brutnell T."/>
            <person name="Kellogg E."/>
        </authorList>
    </citation>
    <scope>NUCLEOTIDE SEQUENCE [LARGE SCALE GENOMIC DNA]</scope>
</reference>
<evidence type="ECO:0000313" key="1">
    <source>
        <dbReference type="EMBL" id="TKW03921.1"/>
    </source>
</evidence>
<name>A0A4U6TMV7_SETVI</name>
<organism evidence="1 2">
    <name type="scientific">Setaria viridis</name>
    <name type="common">Green bristlegrass</name>
    <name type="synonym">Setaria italica subsp. viridis</name>
    <dbReference type="NCBI Taxonomy" id="4556"/>
    <lineage>
        <taxon>Eukaryota</taxon>
        <taxon>Viridiplantae</taxon>
        <taxon>Streptophyta</taxon>
        <taxon>Embryophyta</taxon>
        <taxon>Tracheophyta</taxon>
        <taxon>Spermatophyta</taxon>
        <taxon>Magnoliopsida</taxon>
        <taxon>Liliopsida</taxon>
        <taxon>Poales</taxon>
        <taxon>Poaceae</taxon>
        <taxon>PACMAD clade</taxon>
        <taxon>Panicoideae</taxon>
        <taxon>Panicodae</taxon>
        <taxon>Paniceae</taxon>
        <taxon>Cenchrinae</taxon>
        <taxon>Setaria</taxon>
    </lineage>
</organism>
<dbReference type="EMBL" id="CM016558">
    <property type="protein sequence ID" value="TKW03921.1"/>
    <property type="molecule type" value="Genomic_DNA"/>
</dbReference>
<sequence length="69" mass="7523">MLYIDAMPFRGTVCHVLQSPPFSQLSIARSSPWSWSGSSGARSTTTSNSHHVESAHVGKIFPFLSSLLM</sequence>
<proteinExistence type="predicted"/>
<keyword evidence="2" id="KW-1185">Reference proteome</keyword>
<dbReference type="AlphaFoldDB" id="A0A4U6TMV7"/>
<protein>
    <submittedName>
        <fullName evidence="1">Uncharacterized protein</fullName>
    </submittedName>
</protein>
<evidence type="ECO:0000313" key="2">
    <source>
        <dbReference type="Proteomes" id="UP000298652"/>
    </source>
</evidence>
<dbReference type="Gramene" id="TKW03921">
    <property type="protein sequence ID" value="TKW03921"/>
    <property type="gene ID" value="SEVIR_7G075300v2"/>
</dbReference>
<dbReference type="Proteomes" id="UP000298652">
    <property type="component" value="Chromosome 7"/>
</dbReference>